<gene>
    <name evidence="1" type="ORF">Scep_030381</name>
</gene>
<dbReference type="EMBL" id="JBBNAG010000013">
    <property type="protein sequence ID" value="KAK9083910.1"/>
    <property type="molecule type" value="Genomic_DNA"/>
</dbReference>
<comment type="caution">
    <text evidence="1">The sequence shown here is derived from an EMBL/GenBank/DDBJ whole genome shotgun (WGS) entry which is preliminary data.</text>
</comment>
<reference evidence="1 2" key="1">
    <citation type="submission" date="2024-01" db="EMBL/GenBank/DDBJ databases">
        <title>Genome assemblies of Stephania.</title>
        <authorList>
            <person name="Yang L."/>
        </authorList>
    </citation>
    <scope>NUCLEOTIDE SEQUENCE [LARGE SCALE GENOMIC DNA]</scope>
    <source>
        <strain evidence="1">JXDWG</strain>
        <tissue evidence="1">Leaf</tissue>
    </source>
</reference>
<dbReference type="AlphaFoldDB" id="A0AAP0HIK7"/>
<name>A0AAP0HIK7_9MAGN</name>
<evidence type="ECO:0000313" key="2">
    <source>
        <dbReference type="Proteomes" id="UP001419268"/>
    </source>
</evidence>
<accession>A0AAP0HIK7</accession>
<organism evidence="1 2">
    <name type="scientific">Stephania cephalantha</name>
    <dbReference type="NCBI Taxonomy" id="152367"/>
    <lineage>
        <taxon>Eukaryota</taxon>
        <taxon>Viridiplantae</taxon>
        <taxon>Streptophyta</taxon>
        <taxon>Embryophyta</taxon>
        <taxon>Tracheophyta</taxon>
        <taxon>Spermatophyta</taxon>
        <taxon>Magnoliopsida</taxon>
        <taxon>Ranunculales</taxon>
        <taxon>Menispermaceae</taxon>
        <taxon>Menispermoideae</taxon>
        <taxon>Cissampelideae</taxon>
        <taxon>Stephania</taxon>
    </lineage>
</organism>
<keyword evidence="2" id="KW-1185">Reference proteome</keyword>
<proteinExistence type="predicted"/>
<dbReference type="Proteomes" id="UP001419268">
    <property type="component" value="Unassembled WGS sequence"/>
</dbReference>
<protein>
    <submittedName>
        <fullName evidence="1">Uncharacterized protein</fullName>
    </submittedName>
</protein>
<evidence type="ECO:0000313" key="1">
    <source>
        <dbReference type="EMBL" id="KAK9083910.1"/>
    </source>
</evidence>
<sequence>MSLSLSIRDSGTHPASPLHCVCHSIVTVKIEREKAKDESIDEWHLSDVIWCCFGGSSKGGAKRFACIKDA</sequence>